<feature type="region of interest" description="Disordered" evidence="1">
    <location>
        <begin position="23"/>
        <end position="42"/>
    </location>
</feature>
<keyword evidence="3" id="KW-0732">Signal</keyword>
<feature type="transmembrane region" description="Helical" evidence="2">
    <location>
        <begin position="71"/>
        <end position="92"/>
    </location>
</feature>
<keyword evidence="2" id="KW-0812">Transmembrane</keyword>
<dbReference type="EMBL" id="CP039247">
    <property type="protein sequence ID" value="QCB28339.1"/>
    <property type="molecule type" value="Genomic_DNA"/>
</dbReference>
<dbReference type="RefSeq" id="WP_136141091.1">
    <property type="nucleotide sequence ID" value="NZ_CP039247.1"/>
</dbReference>
<keyword evidence="2" id="KW-0472">Membrane</keyword>
<evidence type="ECO:0000313" key="5">
    <source>
        <dbReference type="Proteomes" id="UP000296352"/>
    </source>
</evidence>
<sequence precursor="true">MRRKVVAALTATAVALAPATAYAQEAPAPSGTGTQSSAKGEKGIDLESSSYIEFLSSTTEDATDNVHFNRFLAVLLDAAIGLGALIVVGGIYGEIAKLLPLK</sequence>
<proteinExistence type="predicted"/>
<feature type="chain" id="PRO_5021022542" description="Or membrane protein" evidence="3">
    <location>
        <begin position="24"/>
        <end position="102"/>
    </location>
</feature>
<keyword evidence="5" id="KW-1185">Reference proteome</keyword>
<gene>
    <name evidence="4" type="ORF">CENDO_05270</name>
</gene>
<protein>
    <recommendedName>
        <fullName evidence="6">Or membrane protein</fullName>
    </recommendedName>
</protein>
<organism evidence="4 5">
    <name type="scientific">Corynebacterium endometrii</name>
    <dbReference type="NCBI Taxonomy" id="2488819"/>
    <lineage>
        <taxon>Bacteria</taxon>
        <taxon>Bacillati</taxon>
        <taxon>Actinomycetota</taxon>
        <taxon>Actinomycetes</taxon>
        <taxon>Mycobacteriales</taxon>
        <taxon>Corynebacteriaceae</taxon>
        <taxon>Corynebacterium</taxon>
    </lineage>
</organism>
<evidence type="ECO:0000256" key="2">
    <source>
        <dbReference type="SAM" id="Phobius"/>
    </source>
</evidence>
<dbReference type="KEGG" id="cee:CENDO_05270"/>
<accession>A0A4P7QFN2</accession>
<keyword evidence="2" id="KW-1133">Transmembrane helix</keyword>
<feature type="signal peptide" evidence="3">
    <location>
        <begin position="1"/>
        <end position="23"/>
    </location>
</feature>
<reference evidence="4 5" key="1">
    <citation type="submission" date="2019-04" db="EMBL/GenBank/DDBJ databases">
        <title>Corynebacterium endometrii sp. nov., isolated from the uterus of a cow with endometritis.</title>
        <authorList>
            <person name="Ballas P."/>
            <person name="Ruckert C."/>
            <person name="Wagener K."/>
            <person name="Drillich M."/>
            <person name="Kaempfer P."/>
            <person name="Busse H.-J."/>
            <person name="Ehling-Schulz M."/>
        </authorList>
    </citation>
    <scope>NUCLEOTIDE SEQUENCE [LARGE SCALE GENOMIC DNA]</scope>
    <source>
        <strain evidence="4 5">LMM-1653</strain>
    </source>
</reference>
<evidence type="ECO:0000256" key="3">
    <source>
        <dbReference type="SAM" id="SignalP"/>
    </source>
</evidence>
<evidence type="ECO:0008006" key="6">
    <source>
        <dbReference type="Google" id="ProtNLM"/>
    </source>
</evidence>
<name>A0A4P7QFN2_9CORY</name>
<evidence type="ECO:0000313" key="4">
    <source>
        <dbReference type="EMBL" id="QCB28339.1"/>
    </source>
</evidence>
<evidence type="ECO:0000256" key="1">
    <source>
        <dbReference type="SAM" id="MobiDB-lite"/>
    </source>
</evidence>
<dbReference type="Proteomes" id="UP000296352">
    <property type="component" value="Chromosome"/>
</dbReference>
<dbReference type="AlphaFoldDB" id="A0A4P7QFN2"/>